<organism evidence="1 2">
    <name type="scientific">Bacillus phage AR9</name>
    <dbReference type="NCBI Taxonomy" id="1815509"/>
    <lineage>
        <taxon>Viruses</taxon>
        <taxon>Duplodnaviria</taxon>
        <taxon>Heunggongvirae</taxon>
        <taxon>Uroviricota</taxon>
        <taxon>Caudoviricetes</taxon>
        <taxon>Takahashivirus</taxon>
        <taxon>Bacillus phage PBS1</taxon>
    </lineage>
</organism>
<gene>
    <name evidence="1" type="ORF">AR9_g056</name>
</gene>
<proteinExistence type="predicted"/>
<dbReference type="GeneID" id="29058775"/>
<accession>A0A172JHW3</accession>
<reference evidence="1 2" key="1">
    <citation type="journal article" date="2016" name="Virology">
        <title>The genome of AR9, a giant transducing Bacillus phage encoding two multisubunit RNA polymerases.</title>
        <authorList>
            <person name="Lavysh D."/>
            <person name="Sokolova M."/>
            <person name="Minakhin L."/>
            <person name="Yakunina M."/>
            <person name="Artamonova T."/>
            <person name="Kozyavkin S."/>
            <person name="Makarova K.S."/>
            <person name="Koonin E.V."/>
            <person name="Severinov K."/>
        </authorList>
    </citation>
    <scope>NUCLEOTIDE SEQUENCE [LARGE SCALE GENOMIC DNA]</scope>
</reference>
<sequence length="228" mass="25933">MGMPSHIINREDLEQIIIQALNSNSLKVNLTGLKLPETVISGNTEGIETGMKSILDVLNTQSQNAQDLFMSVSNLLANTTIVEDLYIDRLYDLSLLVSRLIAEELEINELLNKIKDYLSLKGIDKSVSIRKDIPSVNGTYYLNCKVSEESNITKITSFQNQYDFSDCWDLRVNGVTVFENVFSKGIEQRKYFSSPLKVIPTDRVEFLFYNNSGKQKTIYYDIDFLTIS</sequence>
<name>A0A172JHW3_BPPB1</name>
<dbReference type="KEGG" id="vg:29058775"/>
<protein>
    <submittedName>
        <fullName evidence="1">Uncharacterized protein</fullName>
    </submittedName>
</protein>
<dbReference type="EMBL" id="KU878088">
    <property type="protein sequence ID" value="AMS01141.1"/>
    <property type="molecule type" value="Genomic_DNA"/>
</dbReference>
<dbReference type="RefSeq" id="YP_009282961.1">
    <property type="nucleotide sequence ID" value="NC_031039.1"/>
</dbReference>
<evidence type="ECO:0000313" key="2">
    <source>
        <dbReference type="Proteomes" id="UP000202618"/>
    </source>
</evidence>
<dbReference type="Proteomes" id="UP000202618">
    <property type="component" value="Segment"/>
</dbReference>
<evidence type="ECO:0000313" key="1">
    <source>
        <dbReference type="EMBL" id="AMS01141.1"/>
    </source>
</evidence>